<feature type="transmembrane region" description="Helical" evidence="2">
    <location>
        <begin position="594"/>
        <end position="613"/>
    </location>
</feature>
<evidence type="ECO:0000313" key="5">
    <source>
        <dbReference type="Proteomes" id="UP000275321"/>
    </source>
</evidence>
<reference evidence="4 5" key="1">
    <citation type="submission" date="2018-10" db="EMBL/GenBank/DDBJ databases">
        <title>Transmission dynamics of multidrug resistant bacteria on intensive care unit surfaces.</title>
        <authorList>
            <person name="D'Souza A.W."/>
            <person name="Potter R.F."/>
            <person name="Wallace M."/>
            <person name="Shupe A."/>
            <person name="Patel S."/>
            <person name="Sun S."/>
            <person name="Gul D."/>
            <person name="Kwon J.H."/>
            <person name="Andleeb S."/>
            <person name="Burnham C.-A.D."/>
            <person name="Dantas G."/>
        </authorList>
    </citation>
    <scope>NUCLEOTIDE SEQUENCE [LARGE SCALE GENOMIC DNA]</scope>
    <source>
        <strain evidence="4 5">EC_073</strain>
    </source>
</reference>
<dbReference type="PANTHER" id="PTHR37813:SF1">
    <property type="entry name" value="FELS-2 PROPHAGE PROTEIN"/>
    <property type="match status" value="1"/>
</dbReference>
<feature type="transmembrane region" description="Helical" evidence="2">
    <location>
        <begin position="566"/>
        <end position="588"/>
    </location>
</feature>
<keyword evidence="1" id="KW-1188">Viral release from host cell</keyword>
<accession>A0A427KFH3</accession>
<keyword evidence="2" id="KW-1133">Transmembrane helix</keyword>
<evidence type="ECO:0000256" key="1">
    <source>
        <dbReference type="ARBA" id="ARBA00022612"/>
    </source>
</evidence>
<evidence type="ECO:0000259" key="3">
    <source>
        <dbReference type="Pfam" id="PF10145"/>
    </source>
</evidence>
<keyword evidence="2" id="KW-0812">Transmembrane</keyword>
<evidence type="ECO:0000256" key="2">
    <source>
        <dbReference type="SAM" id="Phobius"/>
    </source>
</evidence>
<organism evidence="4 5">
    <name type="scientific">Enterobacter cloacae</name>
    <dbReference type="NCBI Taxonomy" id="550"/>
    <lineage>
        <taxon>Bacteria</taxon>
        <taxon>Pseudomonadati</taxon>
        <taxon>Pseudomonadota</taxon>
        <taxon>Gammaproteobacteria</taxon>
        <taxon>Enterobacterales</taxon>
        <taxon>Enterobacteriaceae</taxon>
        <taxon>Enterobacter</taxon>
        <taxon>Enterobacter cloacae complex</taxon>
    </lineage>
</organism>
<dbReference type="Proteomes" id="UP000275321">
    <property type="component" value="Unassembled WGS sequence"/>
</dbReference>
<dbReference type="PANTHER" id="PTHR37813">
    <property type="entry name" value="FELS-2 PROPHAGE PROTEIN"/>
    <property type="match status" value="1"/>
</dbReference>
<dbReference type="RefSeq" id="WP_125366521.1">
    <property type="nucleotide sequence ID" value="NZ_RHWT01000046.1"/>
</dbReference>
<feature type="domain" description="Phage tail tape measure protein" evidence="3">
    <location>
        <begin position="239"/>
        <end position="440"/>
    </location>
</feature>
<sequence length="815" mass="85358">MSNNVRLQALLDAVDRASRPLKAIHNASLSLEGEIGESQAALRALDEQAARVDGFRKTSSQLTMTGQALALARQQTAALARELKNTQNPTREQNDALTAARQSAAALKLEYNTLRQSVQRQRGELAQAGINTRTLAADERRLRKSIGEKTQQLNGQREALARVNQQQERLNAVQRRYESGKRVATRIHQFASAGVSMAKAGVDQTSRFMAPGISAEKQMSAIQASLGLEKGDARLEAIRQQARDVSAGTGTSTEAVTRAQTELVRSGYDAEGVLAATLPAVNLSLAGNVDAANAADIISNAQTAFNLANTDAGRVADVLTRGFTSSHTSLTELGAAVASVAPIASGAGVSLEETTALLGILMEKGMKGSTAGAGVGAVLSHLQMQNGQGSAALGELNVQTHDGQGNLLPAEQILKALSASFEKRQLGTAQQMAYLKTIFGQENAQGAAVLVSAAGNGTLSEKRQQLQGAKGSTARVAAVQSDNLAGDIGKLQAVWNGLKMDVFDKADGALRTLTTTATGWISTLSLWVNANPALTQGLVGVIVGAQAFAGIVGGLGTVVAPMVTGLNLVITAAGMLGTAFSVVGGSIMAILGALSWPIIAIGAAIAAGALLIFKYWEPVSAFFTGVMEGLSVAFAPLGELFSPLLQAFGFISEKLGGIWQWFTDLITPIKATQETLDSCKNAGVMFGQMLGEALMAPLDLFNSLSSKATWLLDKLGLIKTESDNIEPAAANAGAASSAPGSAYIPPTSTYGGYLKYQPALATGGRSYVDQSRSEYHFTLQGDMTSGADLSRQIQDALDSRENQRAANQRSRFMYE</sequence>
<comment type="caution">
    <text evidence="4">The sequence shown here is derived from an EMBL/GenBank/DDBJ whole genome shotgun (WGS) entry which is preliminary data.</text>
</comment>
<dbReference type="InterPro" id="IPR010090">
    <property type="entry name" value="Phage_tape_meas"/>
</dbReference>
<dbReference type="EMBL" id="RHWT01000046">
    <property type="protein sequence ID" value="RSB26380.1"/>
    <property type="molecule type" value="Genomic_DNA"/>
</dbReference>
<gene>
    <name evidence="4" type="ORF">EGK68_22975</name>
</gene>
<name>A0A427KFH3_ENTCL</name>
<proteinExistence type="predicted"/>
<evidence type="ECO:0000313" key="4">
    <source>
        <dbReference type="EMBL" id="RSB26380.1"/>
    </source>
</evidence>
<dbReference type="Pfam" id="PF10145">
    <property type="entry name" value="PhageMin_Tail"/>
    <property type="match status" value="1"/>
</dbReference>
<keyword evidence="2" id="KW-0472">Membrane</keyword>
<dbReference type="NCBIfam" id="TIGR01760">
    <property type="entry name" value="tape_meas_TP901"/>
    <property type="match status" value="1"/>
</dbReference>
<feature type="transmembrane region" description="Helical" evidence="2">
    <location>
        <begin position="538"/>
        <end position="559"/>
    </location>
</feature>
<protein>
    <submittedName>
        <fullName evidence="4">Phage tail tape measure protein</fullName>
    </submittedName>
</protein>
<dbReference type="AlphaFoldDB" id="A0A427KFH3"/>